<gene>
    <name evidence="1" type="ORF">S06H3_26516</name>
    <name evidence="2" type="ORF">S06H3_54897</name>
</gene>
<evidence type="ECO:0000313" key="1">
    <source>
        <dbReference type="EMBL" id="GAI29554.1"/>
    </source>
</evidence>
<comment type="caution">
    <text evidence="1">The sequence shown here is derived from an EMBL/GenBank/DDBJ whole genome shotgun (WGS) entry which is preliminary data.</text>
</comment>
<organism evidence="1">
    <name type="scientific">marine sediment metagenome</name>
    <dbReference type="NCBI Taxonomy" id="412755"/>
    <lineage>
        <taxon>unclassified sequences</taxon>
        <taxon>metagenomes</taxon>
        <taxon>ecological metagenomes</taxon>
    </lineage>
</organism>
<dbReference type="EMBL" id="BARV01015332">
    <property type="protein sequence ID" value="GAI29554.1"/>
    <property type="molecule type" value="Genomic_DNA"/>
</dbReference>
<name>X1PF85_9ZZZZ</name>
<feature type="non-terminal residue" evidence="1">
    <location>
        <position position="1"/>
    </location>
</feature>
<proteinExistence type="predicted"/>
<evidence type="ECO:0000313" key="2">
    <source>
        <dbReference type="EMBL" id="GAI54388.1"/>
    </source>
</evidence>
<dbReference type="EMBL" id="BARV01035156">
    <property type="protein sequence ID" value="GAI54388.1"/>
    <property type="molecule type" value="Genomic_DNA"/>
</dbReference>
<dbReference type="AlphaFoldDB" id="X1PF85"/>
<accession>X1PF85</accession>
<sequence>CLNRLNALYSNGVRMKAVSLNPLKIVIGYEAIKG</sequence>
<protein>
    <submittedName>
        <fullName evidence="1">Uncharacterized protein</fullName>
    </submittedName>
</protein>
<reference evidence="1" key="1">
    <citation type="journal article" date="2014" name="Front. Microbiol.">
        <title>High frequency of phylogenetically diverse reductive dehalogenase-homologous genes in deep subseafloor sedimentary metagenomes.</title>
        <authorList>
            <person name="Kawai M."/>
            <person name="Futagami T."/>
            <person name="Toyoda A."/>
            <person name="Takaki Y."/>
            <person name="Nishi S."/>
            <person name="Hori S."/>
            <person name="Arai W."/>
            <person name="Tsubouchi T."/>
            <person name="Morono Y."/>
            <person name="Uchiyama I."/>
            <person name="Ito T."/>
            <person name="Fujiyama A."/>
            <person name="Inagaki F."/>
            <person name="Takami H."/>
        </authorList>
    </citation>
    <scope>NUCLEOTIDE SEQUENCE</scope>
    <source>
        <strain evidence="1">Expedition CK06-06</strain>
    </source>
</reference>